<evidence type="ECO:0000256" key="6">
    <source>
        <dbReference type="ARBA" id="ARBA00022692"/>
    </source>
</evidence>
<dbReference type="Proteomes" id="UP000214720">
    <property type="component" value="Unassembled WGS sequence"/>
</dbReference>
<dbReference type="GO" id="GO:0140359">
    <property type="term" value="F:ABC-type transporter activity"/>
    <property type="evidence" value="ECO:0007669"/>
    <property type="project" value="InterPro"/>
</dbReference>
<keyword evidence="3 9" id="KW-0813">Transport</keyword>
<dbReference type="PRINTS" id="PR00164">
    <property type="entry name" value="ABC2TRNSPORT"/>
</dbReference>
<evidence type="ECO:0000313" key="12">
    <source>
        <dbReference type="Proteomes" id="UP000214720"/>
    </source>
</evidence>
<evidence type="ECO:0000259" key="10">
    <source>
        <dbReference type="PROSITE" id="PS51012"/>
    </source>
</evidence>
<evidence type="ECO:0000256" key="9">
    <source>
        <dbReference type="RuleBase" id="RU361157"/>
    </source>
</evidence>
<evidence type="ECO:0000256" key="2">
    <source>
        <dbReference type="ARBA" id="ARBA00007783"/>
    </source>
</evidence>
<reference evidence="12" key="1">
    <citation type="submission" date="2017-01" db="EMBL/GenBank/DDBJ databases">
        <title>Genome Analysis of Deinococcus marmoris KOPRI26562.</title>
        <authorList>
            <person name="Kim J.H."/>
            <person name="Oh H.-M."/>
        </authorList>
    </citation>
    <scope>NUCLEOTIDE SEQUENCE [LARGE SCALE GENOMIC DNA]</scope>
    <source>
        <strain evidence="12">PAMC 26633</strain>
    </source>
</reference>
<dbReference type="GO" id="GO:0015920">
    <property type="term" value="P:lipopolysaccharide transport"/>
    <property type="evidence" value="ECO:0007669"/>
    <property type="project" value="TreeGrafter"/>
</dbReference>
<dbReference type="AlphaFoldDB" id="A0A226X385"/>
<evidence type="ECO:0000256" key="5">
    <source>
        <dbReference type="ARBA" id="ARBA00022519"/>
    </source>
</evidence>
<accession>A0A226X385</accession>
<dbReference type="PROSITE" id="PS51012">
    <property type="entry name" value="ABC_TM2"/>
    <property type="match status" value="1"/>
</dbReference>
<dbReference type="EMBL" id="MTHB01000090">
    <property type="protein sequence ID" value="OXC77912.1"/>
    <property type="molecule type" value="Genomic_DNA"/>
</dbReference>
<keyword evidence="6 9" id="KW-0812">Transmembrane</keyword>
<organism evidence="11 12">
    <name type="scientific">Caballeronia sordidicola</name>
    <name type="common">Burkholderia sordidicola</name>
    <dbReference type="NCBI Taxonomy" id="196367"/>
    <lineage>
        <taxon>Bacteria</taxon>
        <taxon>Pseudomonadati</taxon>
        <taxon>Pseudomonadota</taxon>
        <taxon>Betaproteobacteria</taxon>
        <taxon>Burkholderiales</taxon>
        <taxon>Burkholderiaceae</taxon>
        <taxon>Caballeronia</taxon>
    </lineage>
</organism>
<name>A0A226X385_CABSO</name>
<feature type="transmembrane region" description="Helical" evidence="9">
    <location>
        <begin position="116"/>
        <end position="145"/>
    </location>
</feature>
<keyword evidence="5" id="KW-0997">Cell inner membrane</keyword>
<feature type="transmembrane region" description="Helical" evidence="9">
    <location>
        <begin position="12"/>
        <end position="34"/>
    </location>
</feature>
<dbReference type="InterPro" id="IPR013525">
    <property type="entry name" value="ABC2_TM"/>
</dbReference>
<sequence length="236" mass="26161">MTLRYRRTAVGFLWTLINPLLMIAVSAVVFSLVLRVGLKDYAIFLFSAIIPWNFLNGCIQAGGSSLIANEGLLKKIYVPKQIFPVAASASLLVDSILSTVSLFVIVFALGAKVTTALFFLPVAFLLTGILGISLALIFSIVCVYLRDTSHIITIVMQAVYYMTPIIYPISLVPKQYHIYFQVNPLVYFIGLFRAPIYEGRLPDLHTIGICVVTLCVTSLIGLALFQRFAKTLIFRL</sequence>
<gene>
    <name evidence="11" type="ORF">BSU04_14595</name>
</gene>
<dbReference type="PANTHER" id="PTHR30413:SF8">
    <property type="entry name" value="TRANSPORT PERMEASE PROTEIN"/>
    <property type="match status" value="1"/>
</dbReference>
<comment type="subcellular location">
    <subcellularLocation>
        <location evidence="1 9">Cell inner membrane</location>
        <topology evidence="1 9">Multi-pass membrane protein</topology>
    </subcellularLocation>
</comment>
<feature type="transmembrane region" description="Helical" evidence="9">
    <location>
        <begin position="82"/>
        <end position="109"/>
    </location>
</feature>
<keyword evidence="7 9" id="KW-1133">Transmembrane helix</keyword>
<keyword evidence="8 9" id="KW-0472">Membrane</keyword>
<keyword evidence="4 9" id="KW-1003">Cell membrane</keyword>
<dbReference type="PANTHER" id="PTHR30413">
    <property type="entry name" value="INNER MEMBRANE TRANSPORT PERMEASE"/>
    <property type="match status" value="1"/>
</dbReference>
<feature type="transmembrane region" description="Helical" evidence="9">
    <location>
        <begin position="176"/>
        <end position="194"/>
    </location>
</feature>
<dbReference type="InterPro" id="IPR047817">
    <property type="entry name" value="ABC2_TM_bact-type"/>
</dbReference>
<evidence type="ECO:0000256" key="3">
    <source>
        <dbReference type="ARBA" id="ARBA00022448"/>
    </source>
</evidence>
<proteinExistence type="inferred from homology"/>
<feature type="transmembrane region" description="Helical" evidence="9">
    <location>
        <begin position="206"/>
        <end position="225"/>
    </location>
</feature>
<evidence type="ECO:0000256" key="7">
    <source>
        <dbReference type="ARBA" id="ARBA00022989"/>
    </source>
</evidence>
<evidence type="ECO:0000313" key="11">
    <source>
        <dbReference type="EMBL" id="OXC77912.1"/>
    </source>
</evidence>
<evidence type="ECO:0000256" key="4">
    <source>
        <dbReference type="ARBA" id="ARBA00022475"/>
    </source>
</evidence>
<comment type="caution">
    <text evidence="11">The sequence shown here is derived from an EMBL/GenBank/DDBJ whole genome shotgun (WGS) entry which is preliminary data.</text>
</comment>
<dbReference type="Pfam" id="PF01061">
    <property type="entry name" value="ABC2_membrane"/>
    <property type="match status" value="1"/>
</dbReference>
<evidence type="ECO:0000256" key="8">
    <source>
        <dbReference type="ARBA" id="ARBA00023136"/>
    </source>
</evidence>
<feature type="transmembrane region" description="Helical" evidence="9">
    <location>
        <begin position="151"/>
        <end position="169"/>
    </location>
</feature>
<evidence type="ECO:0000256" key="1">
    <source>
        <dbReference type="ARBA" id="ARBA00004429"/>
    </source>
</evidence>
<feature type="domain" description="ABC transmembrane type-2" evidence="10">
    <location>
        <begin position="10"/>
        <end position="228"/>
    </location>
</feature>
<dbReference type="GO" id="GO:0043190">
    <property type="term" value="C:ATP-binding cassette (ABC) transporter complex"/>
    <property type="evidence" value="ECO:0007669"/>
    <property type="project" value="InterPro"/>
</dbReference>
<protein>
    <recommendedName>
        <fullName evidence="9">Transport permease protein</fullName>
    </recommendedName>
</protein>
<dbReference type="InterPro" id="IPR000412">
    <property type="entry name" value="ABC_2_transport"/>
</dbReference>
<comment type="similarity">
    <text evidence="2 9">Belongs to the ABC-2 integral membrane protein family.</text>
</comment>